<dbReference type="GO" id="GO:0070593">
    <property type="term" value="P:dendrite self-avoidance"/>
    <property type="evidence" value="ECO:0007669"/>
    <property type="project" value="TreeGrafter"/>
</dbReference>
<comment type="caution">
    <text evidence="4">The sequence shown here is derived from an EMBL/GenBank/DDBJ whole genome shotgun (WGS) entry which is preliminary data.</text>
</comment>
<accession>A0AAV4QP32</accession>
<dbReference type="FunFam" id="2.60.40.10:FF:000104">
    <property type="entry name" value="Down syndrome cell adhesion molecule b"/>
    <property type="match status" value="1"/>
</dbReference>
<feature type="domain" description="Ig-like" evidence="3">
    <location>
        <begin position="182"/>
        <end position="275"/>
    </location>
</feature>
<evidence type="ECO:0000313" key="4">
    <source>
        <dbReference type="EMBL" id="GIY09927.1"/>
    </source>
</evidence>
<dbReference type="InterPro" id="IPR007110">
    <property type="entry name" value="Ig-like_dom"/>
</dbReference>
<dbReference type="PROSITE" id="PS50835">
    <property type="entry name" value="IG_LIKE"/>
    <property type="match status" value="3"/>
</dbReference>
<feature type="compositionally biased region" description="Polar residues" evidence="2">
    <location>
        <begin position="301"/>
        <end position="328"/>
    </location>
</feature>
<dbReference type="InterPro" id="IPR036179">
    <property type="entry name" value="Ig-like_dom_sf"/>
</dbReference>
<evidence type="ECO:0000256" key="1">
    <source>
        <dbReference type="ARBA" id="ARBA00023319"/>
    </source>
</evidence>
<feature type="compositionally biased region" description="Basic residues" evidence="2">
    <location>
        <begin position="290"/>
        <end position="300"/>
    </location>
</feature>
<evidence type="ECO:0000256" key="2">
    <source>
        <dbReference type="SAM" id="MobiDB-lite"/>
    </source>
</evidence>
<dbReference type="Pfam" id="PF13927">
    <property type="entry name" value="Ig_3"/>
    <property type="match status" value="1"/>
</dbReference>
<dbReference type="SMART" id="SM00408">
    <property type="entry name" value="IGc2"/>
    <property type="match status" value="3"/>
</dbReference>
<dbReference type="GO" id="GO:0007411">
    <property type="term" value="P:axon guidance"/>
    <property type="evidence" value="ECO:0007669"/>
    <property type="project" value="TreeGrafter"/>
</dbReference>
<dbReference type="AlphaFoldDB" id="A0AAV4QP32"/>
<dbReference type="PANTHER" id="PTHR10075:SF100">
    <property type="entry name" value="FASCICLIN-2"/>
    <property type="match status" value="1"/>
</dbReference>
<protein>
    <submittedName>
        <fullName evidence="4">Down syndrome cell adhesion molecule-like protein 1 homolog</fullName>
    </submittedName>
</protein>
<feature type="compositionally biased region" description="Polar residues" evidence="2">
    <location>
        <begin position="275"/>
        <end position="289"/>
    </location>
</feature>
<name>A0AAV4QP32_9ARAC</name>
<gene>
    <name evidence="4" type="primary">DSCAML1</name>
    <name evidence="4" type="ORF">CDAR_460011</name>
</gene>
<dbReference type="Proteomes" id="UP001054837">
    <property type="component" value="Unassembled WGS sequence"/>
</dbReference>
<keyword evidence="5" id="KW-1185">Reference proteome</keyword>
<proteinExistence type="predicted"/>
<organism evidence="4 5">
    <name type="scientific">Caerostris darwini</name>
    <dbReference type="NCBI Taxonomy" id="1538125"/>
    <lineage>
        <taxon>Eukaryota</taxon>
        <taxon>Metazoa</taxon>
        <taxon>Ecdysozoa</taxon>
        <taxon>Arthropoda</taxon>
        <taxon>Chelicerata</taxon>
        <taxon>Arachnida</taxon>
        <taxon>Araneae</taxon>
        <taxon>Araneomorphae</taxon>
        <taxon>Entelegynae</taxon>
        <taxon>Araneoidea</taxon>
        <taxon>Araneidae</taxon>
        <taxon>Caerostris</taxon>
    </lineage>
</organism>
<dbReference type="GO" id="GO:0007156">
    <property type="term" value="P:homophilic cell adhesion via plasma membrane adhesion molecules"/>
    <property type="evidence" value="ECO:0007669"/>
    <property type="project" value="TreeGrafter"/>
</dbReference>
<dbReference type="InterPro" id="IPR013783">
    <property type="entry name" value="Ig-like_fold"/>
</dbReference>
<dbReference type="Gene3D" id="2.60.40.10">
    <property type="entry name" value="Immunoglobulins"/>
    <property type="match status" value="3"/>
</dbReference>
<dbReference type="SMART" id="SM00409">
    <property type="entry name" value="IG"/>
    <property type="match status" value="3"/>
</dbReference>
<dbReference type="PANTHER" id="PTHR10075">
    <property type="entry name" value="BASIGIN RELATED"/>
    <property type="match status" value="1"/>
</dbReference>
<dbReference type="InterPro" id="IPR013098">
    <property type="entry name" value="Ig_I-set"/>
</dbReference>
<dbReference type="InterPro" id="IPR003599">
    <property type="entry name" value="Ig_sub"/>
</dbReference>
<dbReference type="Pfam" id="PF07679">
    <property type="entry name" value="I-set"/>
    <property type="match status" value="1"/>
</dbReference>
<evidence type="ECO:0000259" key="3">
    <source>
        <dbReference type="PROSITE" id="PS50835"/>
    </source>
</evidence>
<sequence>MFHGERYILACLVCKGVLFNATSNGSLDGRRLPTNRRQQVFTNGTLLIEQVQRHEDEGVYVCSARAADSPAVDGSLKITVKGQKTCHNAFLFSVGEPERRHEDLRHVRCFGRGSPFHISWLKDSRPLSAADSDITIQMIGQDFSSLSIDSATTRHSGHYTCVVKNDVATVNYTAILTIHVPPRWRIEPADTSVLVGRSVSLHCQADGFPQPQIRWEKASDASARDYRPISTSYHHQIFENGSLTIQDVTEEDAGYYLCQATNGIGPGLSSVVTLSANGKHSGTSQQPASRQRKSSRHCSGNKRSSQFKTPSTLPFNTGDNDPSTPLSRTSVDEATKRLFLVSHSVPIDIMARAMAVTSSL</sequence>
<dbReference type="InterPro" id="IPR003598">
    <property type="entry name" value="Ig_sub2"/>
</dbReference>
<feature type="domain" description="Ig-like" evidence="3">
    <location>
        <begin position="70"/>
        <end position="177"/>
    </location>
</feature>
<keyword evidence="1" id="KW-0393">Immunoglobulin domain</keyword>
<dbReference type="GO" id="GO:0030424">
    <property type="term" value="C:axon"/>
    <property type="evidence" value="ECO:0007669"/>
    <property type="project" value="TreeGrafter"/>
</dbReference>
<feature type="domain" description="Ig-like" evidence="3">
    <location>
        <begin position="1"/>
        <end position="64"/>
    </location>
</feature>
<reference evidence="4 5" key="1">
    <citation type="submission" date="2021-06" db="EMBL/GenBank/DDBJ databases">
        <title>Caerostris darwini draft genome.</title>
        <authorList>
            <person name="Kono N."/>
            <person name="Arakawa K."/>
        </authorList>
    </citation>
    <scope>NUCLEOTIDE SEQUENCE [LARGE SCALE GENOMIC DNA]</scope>
</reference>
<dbReference type="EMBL" id="BPLQ01004693">
    <property type="protein sequence ID" value="GIY09927.1"/>
    <property type="molecule type" value="Genomic_DNA"/>
</dbReference>
<feature type="region of interest" description="Disordered" evidence="2">
    <location>
        <begin position="275"/>
        <end position="328"/>
    </location>
</feature>
<evidence type="ECO:0000313" key="5">
    <source>
        <dbReference type="Proteomes" id="UP001054837"/>
    </source>
</evidence>
<dbReference type="GO" id="GO:0005886">
    <property type="term" value="C:plasma membrane"/>
    <property type="evidence" value="ECO:0007669"/>
    <property type="project" value="TreeGrafter"/>
</dbReference>
<dbReference type="SUPFAM" id="SSF48726">
    <property type="entry name" value="Immunoglobulin"/>
    <property type="match status" value="3"/>
</dbReference>
<dbReference type="GO" id="GO:0098632">
    <property type="term" value="F:cell-cell adhesion mediator activity"/>
    <property type="evidence" value="ECO:0007669"/>
    <property type="project" value="TreeGrafter"/>
</dbReference>